<dbReference type="GO" id="GO:0005524">
    <property type="term" value="F:ATP binding"/>
    <property type="evidence" value="ECO:0007669"/>
    <property type="project" value="UniProtKB-KW"/>
</dbReference>
<dbReference type="PROSITE" id="PS50109">
    <property type="entry name" value="HIS_KIN"/>
    <property type="match status" value="1"/>
</dbReference>
<dbReference type="InterPro" id="IPR019734">
    <property type="entry name" value="TPR_rpt"/>
</dbReference>
<evidence type="ECO:0000256" key="10">
    <source>
        <dbReference type="SAM" id="Phobius"/>
    </source>
</evidence>
<feature type="domain" description="Histidine kinase" evidence="11">
    <location>
        <begin position="457"/>
        <end position="669"/>
    </location>
</feature>
<dbReference type="Pfam" id="PF13181">
    <property type="entry name" value="TPR_8"/>
    <property type="match status" value="1"/>
</dbReference>
<dbReference type="PANTHER" id="PTHR42878:SF7">
    <property type="entry name" value="SENSOR HISTIDINE KINASE GLRK"/>
    <property type="match status" value="1"/>
</dbReference>
<dbReference type="SUPFAM" id="SSF55874">
    <property type="entry name" value="ATPase domain of HSP90 chaperone/DNA topoisomerase II/histidine kinase"/>
    <property type="match status" value="1"/>
</dbReference>
<evidence type="ECO:0000256" key="1">
    <source>
        <dbReference type="ARBA" id="ARBA00000085"/>
    </source>
</evidence>
<dbReference type="InterPro" id="IPR036890">
    <property type="entry name" value="HATPase_C_sf"/>
</dbReference>
<dbReference type="Proteomes" id="UP000288227">
    <property type="component" value="Unassembled WGS sequence"/>
</dbReference>
<dbReference type="Gene3D" id="3.30.565.10">
    <property type="entry name" value="Histidine kinase-like ATPase, C-terminal domain"/>
    <property type="match status" value="1"/>
</dbReference>
<feature type="repeat" description="TPR" evidence="8">
    <location>
        <begin position="156"/>
        <end position="189"/>
    </location>
</feature>
<dbReference type="InterPro" id="IPR005467">
    <property type="entry name" value="His_kinase_dom"/>
</dbReference>
<dbReference type="InterPro" id="IPR011990">
    <property type="entry name" value="TPR-like_helical_dom_sf"/>
</dbReference>
<dbReference type="EC" id="2.7.13.3" evidence="2"/>
<keyword evidence="10" id="KW-0812">Transmembrane</keyword>
<gene>
    <name evidence="12" type="ORF">SanaruYs_35730</name>
</gene>
<keyword evidence="8" id="KW-0802">TPR repeat</keyword>
<keyword evidence="3" id="KW-0808">Transferase</keyword>
<dbReference type="Gene3D" id="1.25.40.10">
    <property type="entry name" value="Tetratricopeptide repeat domain"/>
    <property type="match status" value="2"/>
</dbReference>
<proteinExistence type="predicted"/>
<evidence type="ECO:0000256" key="6">
    <source>
        <dbReference type="ARBA" id="ARBA00022840"/>
    </source>
</evidence>
<keyword evidence="5" id="KW-0418">Kinase</keyword>
<keyword evidence="9" id="KW-0175">Coiled coil</keyword>
<reference evidence="12 13" key="1">
    <citation type="submission" date="2018-11" db="EMBL/GenBank/DDBJ databases">
        <title>Chryseotalea sanarue gen. nov., sp., nov., a member of the family Cytophagaceae, isolated from a brackish lake in Hamamatsu Japan.</title>
        <authorList>
            <person name="Maejima Y."/>
            <person name="Iino T."/>
            <person name="Muraguchi Y."/>
            <person name="Fukuda K."/>
            <person name="Ohkuma M."/>
            <person name="Moriuchi R."/>
            <person name="Dohra H."/>
            <person name="Kimbara K."/>
            <person name="Shintani M."/>
        </authorList>
    </citation>
    <scope>NUCLEOTIDE SEQUENCE [LARGE SCALE GENOMIC DNA]</scope>
    <source>
        <strain evidence="12 13">Ys</strain>
    </source>
</reference>
<keyword evidence="6 12" id="KW-0067">ATP-binding</keyword>
<evidence type="ECO:0000256" key="8">
    <source>
        <dbReference type="PROSITE-ProRule" id="PRU00339"/>
    </source>
</evidence>
<dbReference type="Gene3D" id="1.10.287.130">
    <property type="match status" value="1"/>
</dbReference>
<dbReference type="InterPro" id="IPR050351">
    <property type="entry name" value="BphY/WalK/GraS-like"/>
</dbReference>
<evidence type="ECO:0000256" key="2">
    <source>
        <dbReference type="ARBA" id="ARBA00012438"/>
    </source>
</evidence>
<dbReference type="InterPro" id="IPR003594">
    <property type="entry name" value="HATPase_dom"/>
</dbReference>
<sequence length="693" mass="78994">MRAIQILLFILLPIFCFSQNLDSLKSVVNNTPKDLQFEVVLSYMRSLLGESVVQSYNVSEYAVEYAEKIGDSLLITKALYAQSFLLRRMNKENQAVANLKKIYGIAKRNNYYEELSKILNLLAVSYTYTANYDEALKTNFEALTVNEKRNNLEDISISCNNIGLVYFKLRNYDESLKFYQKSLMAKKKSGSTFDLDRLHINMALCFNQLNAFIEAEQSILEAFKACGDNCSDEIVMEAELALGVSLMNSERSGVAIDHFNKSLALSRKLKSTRFEMEILSLLAKTYLQEGDDEKALELLRTAEVISKSTEYLQSLLYLYEKFSDYYAETNDYQNAAYYSRKYSSLRDSVLSESLIKNLANVQSQFAERENLATISIKDQTIKQQRYISSLIALTFILSGLLILFIMRTNRIARKLNSKLSEEVQRQTAELTVAKQKLEKSNKSLMYVNAELDNLIYKTSHDLKGPLTTLKGICNLALMDVKDATALDYFAKIDQTTAKLSKVLDRLSVISVIMSTEHQIVPINLPVVINEIVQHEKRIAKQKDIKIDLFLKDIPGFVTDPKLLRYALESVISNAFKYHNDSPRVDSYISITVKLKRERVIISIIDNGIGMGVDDKADVFRLFFRASERSETGGTGLFIAKLATEKLSGDIEFYKLPNATEFRITLPKVFEMTQEHYDEIELNKHVMAPKIKAP</sequence>
<organism evidence="12 13">
    <name type="scientific">Chryseotalea sanaruensis</name>
    <dbReference type="NCBI Taxonomy" id="2482724"/>
    <lineage>
        <taxon>Bacteria</taxon>
        <taxon>Pseudomonadati</taxon>
        <taxon>Bacteroidota</taxon>
        <taxon>Cytophagia</taxon>
        <taxon>Cytophagales</taxon>
        <taxon>Chryseotaleaceae</taxon>
        <taxon>Chryseotalea</taxon>
    </lineage>
</organism>
<dbReference type="PANTHER" id="PTHR42878">
    <property type="entry name" value="TWO-COMPONENT HISTIDINE KINASE"/>
    <property type="match status" value="1"/>
</dbReference>
<evidence type="ECO:0000256" key="4">
    <source>
        <dbReference type="ARBA" id="ARBA00022741"/>
    </source>
</evidence>
<dbReference type="SUPFAM" id="SSF48452">
    <property type="entry name" value="TPR-like"/>
    <property type="match status" value="2"/>
</dbReference>
<dbReference type="SMART" id="SM00028">
    <property type="entry name" value="TPR"/>
    <property type="match status" value="6"/>
</dbReference>
<feature type="transmembrane region" description="Helical" evidence="10">
    <location>
        <begin position="386"/>
        <end position="406"/>
    </location>
</feature>
<dbReference type="PROSITE" id="PS50005">
    <property type="entry name" value="TPR"/>
    <property type="match status" value="1"/>
</dbReference>
<dbReference type="AlphaFoldDB" id="A0A401UEP0"/>
<dbReference type="GO" id="GO:0007234">
    <property type="term" value="P:osmosensory signaling via phosphorelay pathway"/>
    <property type="evidence" value="ECO:0007669"/>
    <property type="project" value="TreeGrafter"/>
</dbReference>
<evidence type="ECO:0000313" key="12">
    <source>
        <dbReference type="EMBL" id="GCC53330.1"/>
    </source>
</evidence>
<comment type="caution">
    <text evidence="12">The sequence shown here is derived from an EMBL/GenBank/DDBJ whole genome shotgun (WGS) entry which is preliminary data.</text>
</comment>
<dbReference type="EMBL" id="BHXQ01000007">
    <property type="protein sequence ID" value="GCC53330.1"/>
    <property type="molecule type" value="Genomic_DNA"/>
</dbReference>
<evidence type="ECO:0000256" key="7">
    <source>
        <dbReference type="ARBA" id="ARBA00023012"/>
    </source>
</evidence>
<feature type="coiled-coil region" evidence="9">
    <location>
        <begin position="416"/>
        <end position="443"/>
    </location>
</feature>
<evidence type="ECO:0000313" key="13">
    <source>
        <dbReference type="Proteomes" id="UP000288227"/>
    </source>
</evidence>
<dbReference type="SMART" id="SM00387">
    <property type="entry name" value="HATPase_c"/>
    <property type="match status" value="1"/>
</dbReference>
<keyword evidence="4" id="KW-0547">Nucleotide-binding</keyword>
<keyword evidence="13" id="KW-1185">Reference proteome</keyword>
<accession>A0A401UEP0</accession>
<dbReference type="Pfam" id="PF02518">
    <property type="entry name" value="HATPase_c"/>
    <property type="match status" value="1"/>
</dbReference>
<dbReference type="SUPFAM" id="SSF47384">
    <property type="entry name" value="Homodimeric domain of signal transducing histidine kinase"/>
    <property type="match status" value="1"/>
</dbReference>
<keyword evidence="7" id="KW-0902">Two-component regulatory system</keyword>
<dbReference type="GO" id="GO:0000155">
    <property type="term" value="F:phosphorelay sensor kinase activity"/>
    <property type="evidence" value="ECO:0007669"/>
    <property type="project" value="InterPro"/>
</dbReference>
<name>A0A401UEP0_9BACT</name>
<evidence type="ECO:0000259" key="11">
    <source>
        <dbReference type="PROSITE" id="PS50109"/>
    </source>
</evidence>
<dbReference type="OrthoDB" id="9806704at2"/>
<keyword evidence="10" id="KW-0472">Membrane</keyword>
<protein>
    <recommendedName>
        <fullName evidence="2">histidine kinase</fullName>
        <ecNumber evidence="2">2.7.13.3</ecNumber>
    </recommendedName>
</protein>
<comment type="catalytic activity">
    <reaction evidence="1">
        <text>ATP + protein L-histidine = ADP + protein N-phospho-L-histidine.</text>
        <dbReference type="EC" id="2.7.13.3"/>
    </reaction>
</comment>
<dbReference type="InterPro" id="IPR036097">
    <property type="entry name" value="HisK_dim/P_sf"/>
</dbReference>
<evidence type="ECO:0000256" key="3">
    <source>
        <dbReference type="ARBA" id="ARBA00022679"/>
    </source>
</evidence>
<evidence type="ECO:0000256" key="9">
    <source>
        <dbReference type="SAM" id="Coils"/>
    </source>
</evidence>
<keyword evidence="10" id="KW-1133">Transmembrane helix</keyword>
<dbReference type="GO" id="GO:0030295">
    <property type="term" value="F:protein kinase activator activity"/>
    <property type="evidence" value="ECO:0007669"/>
    <property type="project" value="TreeGrafter"/>
</dbReference>
<dbReference type="GO" id="GO:0000156">
    <property type="term" value="F:phosphorelay response regulator activity"/>
    <property type="evidence" value="ECO:0007669"/>
    <property type="project" value="TreeGrafter"/>
</dbReference>
<evidence type="ECO:0000256" key="5">
    <source>
        <dbReference type="ARBA" id="ARBA00022777"/>
    </source>
</evidence>